<dbReference type="InterPro" id="IPR003568">
    <property type="entry name" value="Cyt_c_biogenesis_CcmF"/>
</dbReference>
<keyword evidence="3" id="KW-1003">Cell membrane</keyword>
<evidence type="ECO:0000259" key="11">
    <source>
        <dbReference type="Pfam" id="PF01578"/>
    </source>
</evidence>
<feature type="domain" description="Cytochrome c-type biogenesis protein CcmF C-terminal" evidence="12">
    <location>
        <begin position="315"/>
        <end position="626"/>
    </location>
</feature>
<reference evidence="13" key="1">
    <citation type="submission" date="2022-03" db="EMBL/GenBank/DDBJ databases">
        <title>Identification of a novel bacterium isolated from mangrove sediments.</title>
        <authorList>
            <person name="Pan X."/>
        </authorList>
    </citation>
    <scope>NUCLEOTIDE SEQUENCE</scope>
    <source>
        <strain evidence="13">B1949</strain>
    </source>
</reference>
<feature type="transmembrane region" description="Helical" evidence="10">
    <location>
        <begin position="249"/>
        <end position="266"/>
    </location>
</feature>
<evidence type="ECO:0000256" key="6">
    <source>
        <dbReference type="ARBA" id="ARBA00022748"/>
    </source>
</evidence>
<name>A0ABT0B8B9_9SPHN</name>
<evidence type="ECO:0000256" key="10">
    <source>
        <dbReference type="SAM" id="Phobius"/>
    </source>
</evidence>
<protein>
    <submittedName>
        <fullName evidence="13">Heme lyase CcmF/NrfE family subunit</fullName>
    </submittedName>
</protein>
<evidence type="ECO:0000256" key="5">
    <source>
        <dbReference type="ARBA" id="ARBA00022692"/>
    </source>
</evidence>
<dbReference type="PRINTS" id="PR01410">
    <property type="entry name" value="CCBIOGENESIS"/>
</dbReference>
<feature type="transmembrane region" description="Helical" evidence="10">
    <location>
        <begin position="96"/>
        <end position="113"/>
    </location>
</feature>
<feature type="transmembrane region" description="Helical" evidence="10">
    <location>
        <begin position="209"/>
        <end position="229"/>
    </location>
</feature>
<keyword evidence="4" id="KW-0997">Cell inner membrane</keyword>
<sequence>MIAELGLAALWLAAALATLQLLGGALAQTERGGALAGVVRPVAVVQGLLVLVAFACLIYVFAVTDLSVKLVALNSHSMKPLIFKIAGAWGNHEGSMLLWVTVMGLAGGFVALIERRLPERTMLATLAGQAFVSLGFYAFLLIASNPFERLSPAPAEGQGLNPLLQDLGLAFHPPTLYLGYVGLSIAFSFAIGALVTREVGPAFARAMRPWVLGAWIFLTLGITAGSYWAYYELGWGGWWFWDPVENASLMPWLAATALLHSVSVLASRDALRIWTVMLGVVAFSMSMVGTFLVRSGILTSVHAFAVDPERGSFILALLAINIGSALVLFALRAGTVSEGERFAPISREGALVINNVLLCAILGIVLFGTLYPLLAEAMGAQVSVGPPYFNPMSALFALPMLLVLAVGPMLRWRRDTFARVGKALVIPAMLVVAMGIGLVVFAKVALLPFLGLAMGVGLAWASVLPLRGRNLRRLPLAVWGMVFAHFGIAVALIGMSSESAFSVEKLVAVEVGDTTQVGPWKVRLAGIEPIAGPNWTALEADLAVIYGTDGAPTQLTPQSRTFWAPPQNTAESALLTRWNGQLYAVLGGEADDGRWQLRLWWKPFVPLIWIGGVLIALGGLLALLGRVANDVRRGVASDRIADRREGQRELEESRS</sequence>
<feature type="transmembrane region" description="Helical" evidence="10">
    <location>
        <begin position="447"/>
        <end position="464"/>
    </location>
</feature>
<feature type="transmembrane region" description="Helical" evidence="10">
    <location>
        <begin position="313"/>
        <end position="331"/>
    </location>
</feature>
<feature type="transmembrane region" description="Helical" evidence="10">
    <location>
        <begin position="476"/>
        <end position="495"/>
    </location>
</feature>
<comment type="function">
    <text evidence="9">Required for the biogenesis of c-type cytochromes. Possible subunit of a heme lyase.</text>
</comment>
<dbReference type="RefSeq" id="WP_244016431.1">
    <property type="nucleotide sequence ID" value="NZ_JALHLF010000002.1"/>
</dbReference>
<comment type="subcellular location">
    <subcellularLocation>
        <location evidence="1">Cell inner membrane</location>
        <topology evidence="1">Multi-pass membrane protein</topology>
    </subcellularLocation>
</comment>
<dbReference type="NCBIfam" id="TIGR00353">
    <property type="entry name" value="nrfE"/>
    <property type="match status" value="1"/>
</dbReference>
<keyword evidence="6" id="KW-0201">Cytochrome c-type biogenesis</keyword>
<keyword evidence="13" id="KW-0456">Lyase</keyword>
<feature type="transmembrane region" description="Helical" evidence="10">
    <location>
        <begin position="394"/>
        <end position="412"/>
    </location>
</feature>
<comment type="caution">
    <text evidence="13">The sequence shown here is derived from an EMBL/GenBank/DDBJ whole genome shotgun (WGS) entry which is preliminary data.</text>
</comment>
<feature type="transmembrane region" description="Helical" evidence="10">
    <location>
        <begin position="352"/>
        <end position="374"/>
    </location>
</feature>
<dbReference type="PANTHER" id="PTHR43653:SF1">
    <property type="entry name" value="CYTOCHROME C-TYPE BIOGENESIS PROTEIN CCMF"/>
    <property type="match status" value="1"/>
</dbReference>
<evidence type="ECO:0000256" key="8">
    <source>
        <dbReference type="ARBA" id="ARBA00023136"/>
    </source>
</evidence>
<dbReference type="PRINTS" id="PR01411">
    <property type="entry name" value="CCMFBIOGNSIS"/>
</dbReference>
<feature type="transmembrane region" description="Helical" evidence="10">
    <location>
        <begin position="604"/>
        <end position="624"/>
    </location>
</feature>
<evidence type="ECO:0000259" key="12">
    <source>
        <dbReference type="Pfam" id="PF16327"/>
    </source>
</evidence>
<dbReference type="InterPro" id="IPR003567">
    <property type="entry name" value="Cyt_c_biogenesis"/>
</dbReference>
<evidence type="ECO:0000313" key="13">
    <source>
        <dbReference type="EMBL" id="MCJ2181312.1"/>
    </source>
</evidence>
<keyword evidence="8 10" id="KW-0472">Membrane</keyword>
<feature type="transmembrane region" description="Helical" evidence="10">
    <location>
        <begin position="424"/>
        <end position="441"/>
    </location>
</feature>
<evidence type="ECO:0000313" key="14">
    <source>
        <dbReference type="Proteomes" id="UP001162881"/>
    </source>
</evidence>
<evidence type="ECO:0000256" key="3">
    <source>
        <dbReference type="ARBA" id="ARBA00022475"/>
    </source>
</evidence>
<evidence type="ECO:0000256" key="1">
    <source>
        <dbReference type="ARBA" id="ARBA00004429"/>
    </source>
</evidence>
<evidence type="ECO:0000256" key="9">
    <source>
        <dbReference type="ARBA" id="ARBA00037230"/>
    </source>
</evidence>
<proteinExistence type="inferred from homology"/>
<feature type="domain" description="Cytochrome c assembly protein" evidence="11">
    <location>
        <begin position="89"/>
        <end position="295"/>
    </location>
</feature>
<accession>A0ABT0B8B9</accession>
<keyword evidence="14" id="KW-1185">Reference proteome</keyword>
<evidence type="ECO:0000256" key="2">
    <source>
        <dbReference type="ARBA" id="ARBA00009186"/>
    </source>
</evidence>
<keyword evidence="5 10" id="KW-0812">Transmembrane</keyword>
<feature type="transmembrane region" description="Helical" evidence="10">
    <location>
        <begin position="177"/>
        <end position="197"/>
    </location>
</feature>
<organism evidence="13 14">
    <name type="scientific">Novosphingobium organovorum</name>
    <dbReference type="NCBI Taxonomy" id="2930092"/>
    <lineage>
        <taxon>Bacteria</taxon>
        <taxon>Pseudomonadati</taxon>
        <taxon>Pseudomonadota</taxon>
        <taxon>Alphaproteobacteria</taxon>
        <taxon>Sphingomonadales</taxon>
        <taxon>Sphingomonadaceae</taxon>
        <taxon>Novosphingobium</taxon>
    </lineage>
</organism>
<feature type="transmembrane region" description="Helical" evidence="10">
    <location>
        <begin position="273"/>
        <end position="293"/>
    </location>
</feature>
<keyword evidence="7 10" id="KW-1133">Transmembrane helix</keyword>
<dbReference type="InterPro" id="IPR002541">
    <property type="entry name" value="Cyt_c_assembly"/>
</dbReference>
<dbReference type="PANTHER" id="PTHR43653">
    <property type="entry name" value="CYTOCHROME C ASSEMBLY PROTEIN-RELATED"/>
    <property type="match status" value="1"/>
</dbReference>
<dbReference type="GO" id="GO:0016829">
    <property type="term" value="F:lyase activity"/>
    <property type="evidence" value="ECO:0007669"/>
    <property type="project" value="UniProtKB-KW"/>
</dbReference>
<comment type="similarity">
    <text evidence="2">Belongs to the CcmF/CycK/Ccl1/NrfE/CcsA family.</text>
</comment>
<dbReference type="InterPro" id="IPR032523">
    <property type="entry name" value="CcmF_C"/>
</dbReference>
<feature type="transmembrane region" description="Helical" evidence="10">
    <location>
        <begin position="43"/>
        <end position="63"/>
    </location>
</feature>
<dbReference type="Proteomes" id="UP001162881">
    <property type="component" value="Unassembled WGS sequence"/>
</dbReference>
<evidence type="ECO:0000256" key="7">
    <source>
        <dbReference type="ARBA" id="ARBA00022989"/>
    </source>
</evidence>
<feature type="transmembrane region" description="Helical" evidence="10">
    <location>
        <begin position="122"/>
        <end position="143"/>
    </location>
</feature>
<dbReference type="EMBL" id="JALHLF010000002">
    <property type="protein sequence ID" value="MCJ2181312.1"/>
    <property type="molecule type" value="Genomic_DNA"/>
</dbReference>
<gene>
    <name evidence="13" type="ORF">MTR62_01105</name>
</gene>
<dbReference type="Pfam" id="PF01578">
    <property type="entry name" value="Cytochrom_C_asm"/>
    <property type="match status" value="1"/>
</dbReference>
<evidence type="ECO:0000256" key="4">
    <source>
        <dbReference type="ARBA" id="ARBA00022519"/>
    </source>
</evidence>
<dbReference type="Pfam" id="PF16327">
    <property type="entry name" value="CcmF_C"/>
    <property type="match status" value="1"/>
</dbReference>